<organism evidence="1 2">
    <name type="scientific">Herbidospora galbida</name>
    <dbReference type="NCBI Taxonomy" id="2575442"/>
    <lineage>
        <taxon>Bacteria</taxon>
        <taxon>Bacillati</taxon>
        <taxon>Actinomycetota</taxon>
        <taxon>Actinomycetes</taxon>
        <taxon>Streptosporangiales</taxon>
        <taxon>Streptosporangiaceae</taxon>
        <taxon>Herbidospora</taxon>
    </lineage>
</organism>
<dbReference type="EMBL" id="SZQA01000007">
    <property type="protein sequence ID" value="TKK89390.1"/>
    <property type="molecule type" value="Genomic_DNA"/>
</dbReference>
<dbReference type="NCBIfam" id="NF038076">
    <property type="entry name" value="fam_STM4015"/>
    <property type="match status" value="1"/>
</dbReference>
<dbReference type="InterPro" id="IPR032675">
    <property type="entry name" value="LRR_dom_sf"/>
</dbReference>
<evidence type="ECO:0000313" key="2">
    <source>
        <dbReference type="Proteomes" id="UP000308705"/>
    </source>
</evidence>
<gene>
    <name evidence="1" type="ORF">FDA94_10475</name>
</gene>
<sequence>MPPRPEENDDYQERYANLPVIGWDREGAEKPKPGGSGAWYLAVLDEDILEEMDAFFEHVDTETVPALVIGHWDDMYSTSSAPIVAKLVANAHRLPALRALFVGSVGSDWCEISWIKQSDITALLTAFPDLERLEIRGGDGLALSPVRHERLRMLRVESGGLSGAFVRGVAACDFPALEHLELWLGVENYGGDYTVEDLAPILNGDRLPALKHLGLQDSDRQDEIAAAVASAPVVARLENLALSMGVLTDEGAEALLGGQPLTHLDQLDLHHHFLSEPMMERVEKALFVVGVDLGDRQFDDDGWFYVAVDE</sequence>
<reference evidence="1 2" key="1">
    <citation type="submission" date="2019-04" db="EMBL/GenBank/DDBJ databases">
        <title>Herbidospora sp. NEAU-GS14.nov., a novel actinomycete isolated from soil.</title>
        <authorList>
            <person name="Han L."/>
        </authorList>
    </citation>
    <scope>NUCLEOTIDE SEQUENCE [LARGE SCALE GENOMIC DNA]</scope>
    <source>
        <strain evidence="1 2">NEAU-GS14</strain>
    </source>
</reference>
<accession>A0A4U3MKG2</accession>
<dbReference type="InterPro" id="IPR047722">
    <property type="entry name" value="STM4015-like"/>
</dbReference>
<dbReference type="AlphaFoldDB" id="A0A4U3MKG2"/>
<name>A0A4U3MKG2_9ACTN</name>
<proteinExistence type="predicted"/>
<dbReference type="SUPFAM" id="SSF52047">
    <property type="entry name" value="RNI-like"/>
    <property type="match status" value="1"/>
</dbReference>
<dbReference type="Gene3D" id="3.80.10.10">
    <property type="entry name" value="Ribonuclease Inhibitor"/>
    <property type="match status" value="1"/>
</dbReference>
<dbReference type="Proteomes" id="UP000308705">
    <property type="component" value="Unassembled WGS sequence"/>
</dbReference>
<protein>
    <submittedName>
        <fullName evidence="1">Leucine-rich repeat domain-containing protein</fullName>
    </submittedName>
</protein>
<comment type="caution">
    <text evidence="1">The sequence shown here is derived from an EMBL/GenBank/DDBJ whole genome shotgun (WGS) entry which is preliminary data.</text>
</comment>
<dbReference type="OrthoDB" id="9781345at2"/>
<keyword evidence="2" id="KW-1185">Reference proteome</keyword>
<evidence type="ECO:0000313" key="1">
    <source>
        <dbReference type="EMBL" id="TKK89390.1"/>
    </source>
</evidence>